<keyword evidence="3" id="KW-0998">Cell outer membrane</keyword>
<evidence type="ECO:0000313" key="6">
    <source>
        <dbReference type="EMBL" id="MFD0915604.1"/>
    </source>
</evidence>
<gene>
    <name evidence="6" type="ORF">ACFQ14_04230</name>
</gene>
<dbReference type="InterPro" id="IPR007450">
    <property type="entry name" value="BamE_dom"/>
</dbReference>
<accession>A0ABW3FCI1</accession>
<dbReference type="Gene3D" id="3.30.1450.10">
    <property type="match status" value="1"/>
</dbReference>
<reference evidence="7" key="1">
    <citation type="journal article" date="2019" name="Int. J. Syst. Evol. Microbiol.">
        <title>The Global Catalogue of Microorganisms (GCM) 10K type strain sequencing project: providing services to taxonomists for standard genome sequencing and annotation.</title>
        <authorList>
            <consortium name="The Broad Institute Genomics Platform"/>
            <consortium name="The Broad Institute Genome Sequencing Center for Infectious Disease"/>
            <person name="Wu L."/>
            <person name="Ma J."/>
        </authorList>
    </citation>
    <scope>NUCLEOTIDE SEQUENCE [LARGE SCALE GENOMIC DNA]</scope>
    <source>
        <strain evidence="7">CCUG 60023</strain>
    </source>
</reference>
<dbReference type="Pfam" id="PF04355">
    <property type="entry name" value="BamE"/>
    <property type="match status" value="1"/>
</dbReference>
<sequence>MKIGSNRTVRSAAIVAASLAAPLLLTACNTGAVLGEREFVHGHQINDETLTLVPVGSSREQAVLALGTPSTTLTQVDGTETLYYISQRKKRAAAFLQPRVVDQRILAVYLADDGTVSRIGNFGLKDGKVFDFVRRVTPTGGRELTFLSQLLGAAGAIANPLGGARRPGS</sequence>
<dbReference type="RefSeq" id="WP_377211455.1">
    <property type="nucleotide sequence ID" value="NZ_JBHTJV010000003.1"/>
</dbReference>
<organism evidence="6 7">
    <name type="scientific">Pseudahrensia aquimaris</name>
    <dbReference type="NCBI Taxonomy" id="744461"/>
    <lineage>
        <taxon>Bacteria</taxon>
        <taxon>Pseudomonadati</taxon>
        <taxon>Pseudomonadota</taxon>
        <taxon>Alphaproteobacteria</taxon>
        <taxon>Hyphomicrobiales</taxon>
        <taxon>Ahrensiaceae</taxon>
        <taxon>Pseudahrensia</taxon>
    </lineage>
</organism>
<comment type="caution">
    <text evidence="6">The sequence shown here is derived from an EMBL/GenBank/DDBJ whole genome shotgun (WGS) entry which is preliminary data.</text>
</comment>
<name>A0ABW3FCI1_9HYPH</name>
<keyword evidence="1 4" id="KW-0732">Signal</keyword>
<feature type="chain" id="PRO_5045732680" evidence="4">
    <location>
        <begin position="28"/>
        <end position="169"/>
    </location>
</feature>
<dbReference type="PROSITE" id="PS51257">
    <property type="entry name" value="PROKAR_LIPOPROTEIN"/>
    <property type="match status" value="1"/>
</dbReference>
<feature type="signal peptide" evidence="4">
    <location>
        <begin position="1"/>
        <end position="27"/>
    </location>
</feature>
<dbReference type="InterPro" id="IPR026592">
    <property type="entry name" value="BamE"/>
</dbReference>
<evidence type="ECO:0000256" key="4">
    <source>
        <dbReference type="SAM" id="SignalP"/>
    </source>
</evidence>
<evidence type="ECO:0000256" key="2">
    <source>
        <dbReference type="ARBA" id="ARBA00023136"/>
    </source>
</evidence>
<evidence type="ECO:0000313" key="7">
    <source>
        <dbReference type="Proteomes" id="UP001597101"/>
    </source>
</evidence>
<dbReference type="PANTHER" id="PTHR37482">
    <property type="entry name" value="OUTER MEMBRANE PROTEIN ASSEMBLY FACTOR BAME"/>
    <property type="match status" value="1"/>
</dbReference>
<dbReference type="PANTHER" id="PTHR37482:SF1">
    <property type="entry name" value="OUTER MEMBRANE PROTEIN ASSEMBLY FACTOR BAME"/>
    <property type="match status" value="1"/>
</dbReference>
<evidence type="ECO:0000259" key="5">
    <source>
        <dbReference type="Pfam" id="PF04355"/>
    </source>
</evidence>
<proteinExistence type="predicted"/>
<keyword evidence="7" id="KW-1185">Reference proteome</keyword>
<keyword evidence="2" id="KW-0472">Membrane</keyword>
<feature type="domain" description="Outer membrane protein assembly factor BamE" evidence="5">
    <location>
        <begin position="42"/>
        <end position="119"/>
    </location>
</feature>
<protein>
    <submittedName>
        <fullName evidence="6">Outer membrane protein assembly factor BamE</fullName>
    </submittedName>
</protein>
<evidence type="ECO:0000256" key="1">
    <source>
        <dbReference type="ARBA" id="ARBA00022729"/>
    </source>
</evidence>
<dbReference type="InterPro" id="IPR037873">
    <property type="entry name" value="BamE-like"/>
</dbReference>
<dbReference type="EMBL" id="JBHTJV010000003">
    <property type="protein sequence ID" value="MFD0915604.1"/>
    <property type="molecule type" value="Genomic_DNA"/>
</dbReference>
<dbReference type="Proteomes" id="UP001597101">
    <property type="component" value="Unassembled WGS sequence"/>
</dbReference>
<evidence type="ECO:0000256" key="3">
    <source>
        <dbReference type="ARBA" id="ARBA00023237"/>
    </source>
</evidence>